<dbReference type="Proteomes" id="UP000664369">
    <property type="component" value="Unassembled WGS sequence"/>
</dbReference>
<gene>
    <name evidence="2" type="ORF">J4E00_26305</name>
</gene>
<reference evidence="2 3" key="1">
    <citation type="submission" date="2021-03" db="EMBL/GenBank/DDBJ databases">
        <authorList>
            <person name="Kim M.K."/>
        </authorList>
    </citation>
    <scope>NUCLEOTIDE SEQUENCE [LARGE SCALE GENOMIC DNA]</scope>
    <source>
        <strain evidence="2 3">BT442</strain>
    </source>
</reference>
<organism evidence="2 3">
    <name type="scientific">Hymenobacter negativus</name>
    <dbReference type="NCBI Taxonomy" id="2795026"/>
    <lineage>
        <taxon>Bacteria</taxon>
        <taxon>Pseudomonadati</taxon>
        <taxon>Bacteroidota</taxon>
        <taxon>Cytophagia</taxon>
        <taxon>Cytophagales</taxon>
        <taxon>Hymenobacteraceae</taxon>
        <taxon>Hymenobacter</taxon>
    </lineage>
</organism>
<evidence type="ECO:0000313" key="3">
    <source>
        <dbReference type="Proteomes" id="UP000664369"/>
    </source>
</evidence>
<dbReference type="PROSITE" id="PS51257">
    <property type="entry name" value="PROKAR_LIPOPROTEIN"/>
    <property type="match status" value="1"/>
</dbReference>
<evidence type="ECO:0000313" key="2">
    <source>
        <dbReference type="EMBL" id="MBO2012601.1"/>
    </source>
</evidence>
<keyword evidence="3" id="KW-1185">Reference proteome</keyword>
<dbReference type="RefSeq" id="WP_208178333.1">
    <property type="nucleotide sequence ID" value="NZ_JAGETZ010000018.1"/>
</dbReference>
<proteinExistence type="predicted"/>
<name>A0ABS3QMV4_9BACT</name>
<feature type="signal peptide" evidence="1">
    <location>
        <begin position="1"/>
        <end position="24"/>
    </location>
</feature>
<feature type="chain" id="PRO_5047132692" description="Lipoprotein" evidence="1">
    <location>
        <begin position="25"/>
        <end position="273"/>
    </location>
</feature>
<evidence type="ECO:0000256" key="1">
    <source>
        <dbReference type="SAM" id="SignalP"/>
    </source>
</evidence>
<protein>
    <recommendedName>
        <fullName evidence="4">Lipoprotein</fullName>
    </recommendedName>
</protein>
<keyword evidence="1" id="KW-0732">Signal</keyword>
<dbReference type="EMBL" id="JAGETZ010000018">
    <property type="protein sequence ID" value="MBO2012601.1"/>
    <property type="molecule type" value="Genomic_DNA"/>
</dbReference>
<sequence length="273" mass="29928">MHRILLTWPAVAVARRFRSLAVVAVTLAAVTTGCKNDTEAIPETGADYYPVAVGRFWTYAVTDTVWGQSAYNGQVTRGGVVVTNTQKRETITETFTDAAGNTAYRMVRAKRDNAAAAWRDDSVFVVTATPQFVSISRSNVRTLEAVFAMKEGGKWHVNAFNNSLPGVEDTVKTRQYSRLGQPYTTAAIGAQPAVTYPLSVTTTDMGPAAVSNLLNEVSYQQIFAKNIGPVFRNRRNLAYFNYTASNGNQVFPAQAYNIGSYAHRETLIDYGPK</sequence>
<evidence type="ECO:0008006" key="4">
    <source>
        <dbReference type="Google" id="ProtNLM"/>
    </source>
</evidence>
<comment type="caution">
    <text evidence="2">The sequence shown here is derived from an EMBL/GenBank/DDBJ whole genome shotgun (WGS) entry which is preliminary data.</text>
</comment>
<accession>A0ABS3QMV4</accession>